<dbReference type="OrthoDB" id="9782445at2"/>
<dbReference type="InterPro" id="IPR011639">
    <property type="entry name" value="MethylTrfase_TaqI-like_dom"/>
</dbReference>
<dbReference type="GO" id="GO:0009307">
    <property type="term" value="P:DNA restriction-modification system"/>
    <property type="evidence" value="ECO:0007669"/>
    <property type="project" value="UniProtKB-KW"/>
</dbReference>
<dbReference type="PANTHER" id="PTHR33841">
    <property type="entry name" value="DNA METHYLTRANSFERASE YEEA-RELATED"/>
    <property type="match status" value="1"/>
</dbReference>
<evidence type="ECO:0000256" key="1">
    <source>
        <dbReference type="ARBA" id="ARBA00011900"/>
    </source>
</evidence>
<sequence>MSKNNAERRKALLAALQDFQYAEFSVAAIKFLGVLGYASEKTADFGTTAEALLNTIEQFQPELGRINRSLVRAHHWKSCAFLFQLTNDEIPFLTADDMPLDIVNADLERNQIESFVFLAIELESDIWSRTDFTTISRELNRRFPMPVIVLFKHSNLFSLAVIDRRVNKRDASRDVIDSRVTVIKDVQCDKPHRAHLEILFNLAVDNLGERRRPSNFRELYDAWIDTLSTQKLNQHFYRQLAWWYLWAIKEVQFPAGGGEDRNAIGVIRLLTRLIFVWFIKERGLVPEALFNLNALKTILKQAPDEHPEAGNYYQAILQNLFFATLNVEMGQERRWAKEGSGMKGDYLISLVYRYKSAFCDVDAVLADYFATVPFLNGGLFECLDEALTDEDLKRRPELKNLVVKEGKNWVLRVDGFSRRAEAQAHVPNKLFFGGIEDAALNAEFDTRNRCYPVKGLIDLLSSYKFTVDENTPLDEEVALDPELLGKVFENLLASYNPDTRTTARKQSGSFYTPREVVEYMVDEALIAYFARHLTEREELDAALRRLLSHADTGHELSEIEADKLVAAIEHLKVLDPACGSGAFPMGILTKLVMVLRKLDPDNRRWREQNLLPLKERLASARKTPNLEQRDSEVTEAEAALEKYTRDFADVAYADYTRKLYLIEKCIFGSDIQPIAVQIAKLRFFIALIVSQPVDSAKPNWNITPLPNLETKIVAANTLFGVPRHGQQISLLNDPAIAEKEAALREANAAYFTARTRATKKRRKERVQQLHEELVLLLKSNGFVTERDAERMARWDPFDQNRYADFFDVEWMFGMPRARDNSEAVFDIVIGNPPYVRHEEIKELKPLLKNVYTYQCYTGTADLYVYFYERSVNLLKPHGMLSFITSNKWYRAKYGAGLRLFMATETQLKQIIDFGDEAVFTAIAYPTIIVAARRVQPLNPAPATDKMRVLNWSQAYPVEQFPAVFRAEAFEVPQAELKKEGWQLEPPRKRQMLAHIRKMGTPLGQYVNGRFYYGIKTGFNDAFVIDGITRERLIAEDPQSADVIKPFLRGRDVKRWKVDFNNQYLIKIASSENALHSWSGKSEKEAETIFSTCYPAIHAHFCKHRQAMIDRYDQGKYFWELRACAYWQEFEQPKIFVPAIEDGVEYAPDLAGYYSNDKTSIIVTEEWRYILAILNSSVSWWITKQTFSSKQGGFFEFKPMYVSQLPIPSNAISGLKKEIIGILVDLLLVTNKKAHFEKLLDGLVYELFFPDDLHNANIHLFDVCEQAGISQLADLNDQALVAAAHELAERIFAETHPISIQLNHLKKLDVVQLIEEHQ</sequence>
<accession>A0A1H3IZA5</accession>
<evidence type="ECO:0000256" key="2">
    <source>
        <dbReference type="ARBA" id="ARBA00022603"/>
    </source>
</evidence>
<dbReference type="GO" id="GO:0003677">
    <property type="term" value="F:DNA binding"/>
    <property type="evidence" value="ECO:0007669"/>
    <property type="project" value="UniProtKB-KW"/>
</dbReference>
<keyword evidence="3" id="KW-0808">Transferase</keyword>
<dbReference type="PRINTS" id="PR00507">
    <property type="entry name" value="N12N6MTFRASE"/>
</dbReference>
<dbReference type="Gene3D" id="3.40.50.150">
    <property type="entry name" value="Vaccinia Virus protein VP39"/>
    <property type="match status" value="1"/>
</dbReference>
<evidence type="ECO:0000259" key="8">
    <source>
        <dbReference type="Pfam" id="PF07669"/>
    </source>
</evidence>
<evidence type="ECO:0000256" key="6">
    <source>
        <dbReference type="ARBA" id="ARBA00023125"/>
    </source>
</evidence>
<keyword evidence="11" id="KW-1185">Reference proteome</keyword>
<dbReference type="Pfam" id="PF12950">
    <property type="entry name" value="TaqI_C"/>
    <property type="match status" value="1"/>
</dbReference>
<gene>
    <name evidence="10" type="ORF">SAMN05421644_1507</name>
</gene>
<organism evidence="10 11">
    <name type="scientific">Allochromatium warmingii</name>
    <name type="common">Chromatium warmingii</name>
    <dbReference type="NCBI Taxonomy" id="61595"/>
    <lineage>
        <taxon>Bacteria</taxon>
        <taxon>Pseudomonadati</taxon>
        <taxon>Pseudomonadota</taxon>
        <taxon>Gammaproteobacteria</taxon>
        <taxon>Chromatiales</taxon>
        <taxon>Chromatiaceae</taxon>
        <taxon>Allochromatium</taxon>
    </lineage>
</organism>
<evidence type="ECO:0000313" key="10">
    <source>
        <dbReference type="EMBL" id="SDY32982.1"/>
    </source>
</evidence>
<evidence type="ECO:0000313" key="11">
    <source>
        <dbReference type="Proteomes" id="UP000198672"/>
    </source>
</evidence>
<dbReference type="InterPro" id="IPR025931">
    <property type="entry name" value="TaqI_C"/>
</dbReference>
<dbReference type="Proteomes" id="UP000198672">
    <property type="component" value="Unassembled WGS sequence"/>
</dbReference>
<proteinExistence type="predicted"/>
<evidence type="ECO:0000259" key="9">
    <source>
        <dbReference type="Pfam" id="PF12950"/>
    </source>
</evidence>
<keyword evidence="6" id="KW-0238">DNA-binding</keyword>
<dbReference type="PANTHER" id="PTHR33841:SF1">
    <property type="entry name" value="DNA METHYLTRANSFERASE A"/>
    <property type="match status" value="1"/>
</dbReference>
<dbReference type="GO" id="GO:0009007">
    <property type="term" value="F:site-specific DNA-methyltransferase (adenine-specific) activity"/>
    <property type="evidence" value="ECO:0007669"/>
    <property type="project" value="UniProtKB-EC"/>
</dbReference>
<dbReference type="InterPro" id="IPR029063">
    <property type="entry name" value="SAM-dependent_MTases_sf"/>
</dbReference>
<evidence type="ECO:0000256" key="3">
    <source>
        <dbReference type="ARBA" id="ARBA00022679"/>
    </source>
</evidence>
<keyword evidence="4" id="KW-0949">S-adenosyl-L-methionine</keyword>
<comment type="catalytic activity">
    <reaction evidence="7">
        <text>a 2'-deoxyadenosine in DNA + S-adenosyl-L-methionine = an N(6)-methyl-2'-deoxyadenosine in DNA + S-adenosyl-L-homocysteine + H(+)</text>
        <dbReference type="Rhea" id="RHEA:15197"/>
        <dbReference type="Rhea" id="RHEA-COMP:12418"/>
        <dbReference type="Rhea" id="RHEA-COMP:12419"/>
        <dbReference type="ChEBI" id="CHEBI:15378"/>
        <dbReference type="ChEBI" id="CHEBI:57856"/>
        <dbReference type="ChEBI" id="CHEBI:59789"/>
        <dbReference type="ChEBI" id="CHEBI:90615"/>
        <dbReference type="ChEBI" id="CHEBI:90616"/>
        <dbReference type="EC" id="2.1.1.72"/>
    </reaction>
</comment>
<dbReference type="PROSITE" id="PS00092">
    <property type="entry name" value="N6_MTASE"/>
    <property type="match status" value="1"/>
</dbReference>
<dbReference type="EMBL" id="FNOW01000050">
    <property type="protein sequence ID" value="SDY32982.1"/>
    <property type="molecule type" value="Genomic_DNA"/>
</dbReference>
<keyword evidence="5" id="KW-0680">Restriction system</keyword>
<dbReference type="InterPro" id="IPR002052">
    <property type="entry name" value="DNA_methylase_N6_adenine_CS"/>
</dbReference>
<dbReference type="STRING" id="61595.SAMN05421644_1507"/>
<dbReference type="GO" id="GO:0032259">
    <property type="term" value="P:methylation"/>
    <property type="evidence" value="ECO:0007669"/>
    <property type="project" value="UniProtKB-KW"/>
</dbReference>
<feature type="domain" description="Type II methyltransferase M.TaqI-like" evidence="8">
    <location>
        <begin position="664"/>
        <end position="919"/>
    </location>
</feature>
<dbReference type="EC" id="2.1.1.72" evidence="1"/>
<dbReference type="SUPFAM" id="SSF53335">
    <property type="entry name" value="S-adenosyl-L-methionine-dependent methyltransferases"/>
    <property type="match status" value="1"/>
</dbReference>
<evidence type="ECO:0000256" key="4">
    <source>
        <dbReference type="ARBA" id="ARBA00022691"/>
    </source>
</evidence>
<name>A0A1H3IZA5_ALLWA</name>
<reference evidence="11" key="1">
    <citation type="submission" date="2016-10" db="EMBL/GenBank/DDBJ databases">
        <authorList>
            <person name="Varghese N."/>
            <person name="Submissions S."/>
        </authorList>
    </citation>
    <scope>NUCLEOTIDE SEQUENCE [LARGE SCALE GENOMIC DNA]</scope>
    <source>
        <strain evidence="11">DSM 173</strain>
    </source>
</reference>
<dbReference type="Pfam" id="PF07669">
    <property type="entry name" value="Eco57I"/>
    <property type="match status" value="1"/>
</dbReference>
<evidence type="ECO:0000256" key="7">
    <source>
        <dbReference type="ARBA" id="ARBA00047942"/>
    </source>
</evidence>
<protein>
    <recommendedName>
        <fullName evidence="1">site-specific DNA-methyltransferase (adenine-specific)</fullName>
        <ecNumber evidence="1">2.1.1.72</ecNumber>
    </recommendedName>
</protein>
<evidence type="ECO:0000256" key="5">
    <source>
        <dbReference type="ARBA" id="ARBA00022747"/>
    </source>
</evidence>
<feature type="domain" description="TaqI-like C-terminal specificity" evidence="9">
    <location>
        <begin position="1044"/>
        <end position="1206"/>
    </location>
</feature>
<dbReference type="InterPro" id="IPR050953">
    <property type="entry name" value="N4_N6_ade-DNA_methylase"/>
</dbReference>
<keyword evidence="2" id="KW-0489">Methyltransferase</keyword>